<organism evidence="1 2">
    <name type="scientific">Trichothecium roseum</name>
    <dbReference type="NCBI Taxonomy" id="47278"/>
    <lineage>
        <taxon>Eukaryota</taxon>
        <taxon>Fungi</taxon>
        <taxon>Dikarya</taxon>
        <taxon>Ascomycota</taxon>
        <taxon>Pezizomycotina</taxon>
        <taxon>Sordariomycetes</taxon>
        <taxon>Hypocreomycetidae</taxon>
        <taxon>Hypocreales</taxon>
        <taxon>Hypocreales incertae sedis</taxon>
        <taxon>Trichothecium</taxon>
    </lineage>
</organism>
<evidence type="ECO:0000313" key="2">
    <source>
        <dbReference type="Proteomes" id="UP001163324"/>
    </source>
</evidence>
<proteinExistence type="predicted"/>
<gene>
    <name evidence="1" type="ORF">N3K66_008429</name>
</gene>
<keyword evidence="2" id="KW-1185">Reference proteome</keyword>
<dbReference type="EMBL" id="CM047948">
    <property type="protein sequence ID" value="KAI9896257.1"/>
    <property type="molecule type" value="Genomic_DNA"/>
</dbReference>
<dbReference type="Proteomes" id="UP001163324">
    <property type="component" value="Chromosome 9"/>
</dbReference>
<reference evidence="1" key="1">
    <citation type="submission" date="2022-10" db="EMBL/GenBank/DDBJ databases">
        <title>Complete Genome of Trichothecium roseum strain YXFP-22015, a Plant Pathogen Isolated from Citrus.</title>
        <authorList>
            <person name="Wang Y."/>
            <person name="Zhu L."/>
        </authorList>
    </citation>
    <scope>NUCLEOTIDE SEQUENCE</scope>
    <source>
        <strain evidence="1">YXFP-22015</strain>
    </source>
</reference>
<protein>
    <submittedName>
        <fullName evidence="1">Uncharacterized protein</fullName>
    </submittedName>
</protein>
<sequence>MLVSQIVPFGFAALWSMASPAAAAGKTTKTSKTSLFLPSRSTGSATDIWASVITESASTTEYYLACSTQWTSPDKCDGDFTGVTMTVAPSAVDVAFGKTTYECSAAKDGDGETLCATKTKSDAREGTITVQARETGDWMTDVTVIETATKKSNSGSKGSSKCKRDSHKSKGKKGKGKGGDGDGCSAGSKTALSVGGMVAAVGVVLGGVMML</sequence>
<comment type="caution">
    <text evidence="1">The sequence shown here is derived from an EMBL/GenBank/DDBJ whole genome shotgun (WGS) entry which is preliminary data.</text>
</comment>
<accession>A0ACC0UQN5</accession>
<name>A0ACC0UQN5_9HYPO</name>
<evidence type="ECO:0000313" key="1">
    <source>
        <dbReference type="EMBL" id="KAI9896257.1"/>
    </source>
</evidence>